<keyword evidence="3" id="KW-1185">Reference proteome</keyword>
<evidence type="ECO:0000256" key="1">
    <source>
        <dbReference type="SAM" id="MobiDB-lite"/>
    </source>
</evidence>
<sequence length="63" mass="6581">MDSHASSKSSKQIKKETELGPGVDSIPTPKQPLSSTDGPEDIVGALMNGDADSQQPVKSSEKN</sequence>
<gene>
    <name evidence="2" type="ORF">J41TS4_04210</name>
</gene>
<feature type="region of interest" description="Disordered" evidence="1">
    <location>
        <begin position="1"/>
        <end position="63"/>
    </location>
</feature>
<proteinExistence type="predicted"/>
<dbReference type="EMBL" id="BORS01000001">
    <property type="protein sequence ID" value="GIO40663.1"/>
    <property type="molecule type" value="Genomic_DNA"/>
</dbReference>
<evidence type="ECO:0000313" key="2">
    <source>
        <dbReference type="EMBL" id="GIO40663.1"/>
    </source>
</evidence>
<organism evidence="2 3">
    <name type="scientific">Paenibacillus apis</name>
    <dbReference type="NCBI Taxonomy" id="1792174"/>
    <lineage>
        <taxon>Bacteria</taxon>
        <taxon>Bacillati</taxon>
        <taxon>Bacillota</taxon>
        <taxon>Bacilli</taxon>
        <taxon>Bacillales</taxon>
        <taxon>Paenibacillaceae</taxon>
        <taxon>Paenibacillus</taxon>
    </lineage>
</organism>
<dbReference type="RefSeq" id="WP_301624500.1">
    <property type="nucleotide sequence ID" value="NZ_BORS01000001.1"/>
</dbReference>
<name>A0A920CKH0_9BACL</name>
<comment type="caution">
    <text evidence="2">The sequence shown here is derived from an EMBL/GenBank/DDBJ whole genome shotgun (WGS) entry which is preliminary data.</text>
</comment>
<accession>A0A920CKH0</accession>
<evidence type="ECO:0000313" key="3">
    <source>
        <dbReference type="Proteomes" id="UP000678895"/>
    </source>
</evidence>
<reference evidence="2" key="1">
    <citation type="submission" date="2021-03" db="EMBL/GenBank/DDBJ databases">
        <title>Antimicrobial resistance genes in bacteria isolated from Japanese honey, and their potential for conferring macrolide and lincosamide resistance in the American foulbrood pathogen Paenibacillus larvae.</title>
        <authorList>
            <person name="Okamoto M."/>
            <person name="Kumagai M."/>
            <person name="Kanamori H."/>
            <person name="Takamatsu D."/>
        </authorList>
    </citation>
    <scope>NUCLEOTIDE SEQUENCE</scope>
    <source>
        <strain evidence="2">J41TS4</strain>
    </source>
</reference>
<dbReference type="Proteomes" id="UP000678895">
    <property type="component" value="Unassembled WGS sequence"/>
</dbReference>
<feature type="compositionally biased region" description="Polar residues" evidence="1">
    <location>
        <begin position="1"/>
        <end position="10"/>
    </location>
</feature>
<feature type="compositionally biased region" description="Polar residues" evidence="1">
    <location>
        <begin position="51"/>
        <end position="63"/>
    </location>
</feature>
<dbReference type="AlphaFoldDB" id="A0A920CKH0"/>
<protein>
    <submittedName>
        <fullName evidence="2">Uncharacterized protein</fullName>
    </submittedName>
</protein>